<evidence type="ECO:0000313" key="1">
    <source>
        <dbReference type="EMBL" id="MBU9698319.1"/>
    </source>
</evidence>
<sequence>MQISYDPAKREQTLLQRGIDMADAGDVLAGPCLTIEDDRFDYGEPRFISVGFLRSRMVLVAWTPRNDTLRIISMRKANAREIARYRPAFGTADG</sequence>
<organism evidence="1 2">
    <name type="scientific">Paragemmobacter amnigenus</name>
    <dbReference type="NCBI Taxonomy" id="2852097"/>
    <lineage>
        <taxon>Bacteria</taxon>
        <taxon>Pseudomonadati</taxon>
        <taxon>Pseudomonadota</taxon>
        <taxon>Alphaproteobacteria</taxon>
        <taxon>Rhodobacterales</taxon>
        <taxon>Paracoccaceae</taxon>
        <taxon>Paragemmobacter</taxon>
    </lineage>
</organism>
<accession>A0ABS6J3H9</accession>
<name>A0ABS6J3H9_9RHOB</name>
<dbReference type="Gene3D" id="3.10.450.530">
    <property type="entry name" value="Ribonuclease toxin, BrnT, of type II toxin-antitoxin system"/>
    <property type="match status" value="1"/>
</dbReference>
<dbReference type="EMBL" id="JAAATX020000007">
    <property type="protein sequence ID" value="MBU9698319.1"/>
    <property type="molecule type" value="Genomic_DNA"/>
</dbReference>
<dbReference type="InterPro" id="IPR007460">
    <property type="entry name" value="BrnT_toxin"/>
</dbReference>
<dbReference type="InterPro" id="IPR038573">
    <property type="entry name" value="BrnT_sf"/>
</dbReference>
<comment type="caution">
    <text evidence="1">The sequence shown here is derived from an EMBL/GenBank/DDBJ whole genome shotgun (WGS) entry which is preliminary data.</text>
</comment>
<proteinExistence type="predicted"/>
<dbReference type="Pfam" id="PF04365">
    <property type="entry name" value="BrnT_toxin"/>
    <property type="match status" value="1"/>
</dbReference>
<reference evidence="1 2" key="1">
    <citation type="submission" date="2021-06" db="EMBL/GenBank/DDBJ databases">
        <title>Rhodobacteraceae bacterium strain HSP-20.</title>
        <authorList>
            <person name="Chen W.-M."/>
        </authorList>
    </citation>
    <scope>NUCLEOTIDE SEQUENCE [LARGE SCALE GENOMIC DNA]</scope>
    <source>
        <strain evidence="1 2">HSP-20</strain>
    </source>
</reference>
<dbReference type="Proteomes" id="UP000731907">
    <property type="component" value="Unassembled WGS sequence"/>
</dbReference>
<dbReference type="RefSeq" id="WP_161762451.1">
    <property type="nucleotide sequence ID" value="NZ_JAAATX020000007.1"/>
</dbReference>
<protein>
    <submittedName>
        <fullName evidence="1">BrnT family toxin</fullName>
    </submittedName>
</protein>
<keyword evidence="2" id="KW-1185">Reference proteome</keyword>
<evidence type="ECO:0000313" key="2">
    <source>
        <dbReference type="Proteomes" id="UP000731907"/>
    </source>
</evidence>
<gene>
    <name evidence="1" type="ORF">GU927_010725</name>
</gene>